<protein>
    <submittedName>
        <fullName evidence="1">Uncharacterized protein</fullName>
    </submittedName>
</protein>
<evidence type="ECO:0000313" key="2">
    <source>
        <dbReference type="Proteomes" id="UP000199159"/>
    </source>
</evidence>
<dbReference type="AlphaFoldDB" id="A0A1H0VCQ6"/>
<organism evidence="1 2">
    <name type="scientific">Litchfieldia salsa</name>
    <dbReference type="NCBI Taxonomy" id="930152"/>
    <lineage>
        <taxon>Bacteria</taxon>
        <taxon>Bacillati</taxon>
        <taxon>Bacillota</taxon>
        <taxon>Bacilli</taxon>
        <taxon>Bacillales</taxon>
        <taxon>Bacillaceae</taxon>
        <taxon>Litchfieldia</taxon>
    </lineage>
</organism>
<name>A0A1H0VCQ6_9BACI</name>
<dbReference type="Proteomes" id="UP000199159">
    <property type="component" value="Unassembled WGS sequence"/>
</dbReference>
<gene>
    <name evidence="1" type="ORF">SAMN05216565_106186</name>
</gene>
<sequence length="161" mass="19230">MKTVYAIELNEELLEDEIELLEQVDVQIFVESSILLIPTKQKLERIKNYIMDIGKYEESYQLIELKQAERTDLFYDFGFIIGDSSYLITELICSFNIIQGQKEQIDMALLQMEECLLAIHQEDKQRFFFIDIQQKELIERFAKAYEIEVSFFDLDKWTEND</sequence>
<evidence type="ECO:0000313" key="1">
    <source>
        <dbReference type="EMBL" id="SDP76143.1"/>
    </source>
</evidence>
<dbReference type="STRING" id="930152.SAMN05216565_106186"/>
<proteinExistence type="predicted"/>
<accession>A0A1H0VCQ6</accession>
<dbReference type="EMBL" id="FNJU01000006">
    <property type="protein sequence ID" value="SDP76143.1"/>
    <property type="molecule type" value="Genomic_DNA"/>
</dbReference>
<keyword evidence="2" id="KW-1185">Reference proteome</keyword>
<dbReference type="OrthoDB" id="2854036at2"/>
<dbReference type="RefSeq" id="WP_090855244.1">
    <property type="nucleotide sequence ID" value="NZ_FNJU01000006.1"/>
</dbReference>
<reference evidence="2" key="1">
    <citation type="submission" date="2016-10" db="EMBL/GenBank/DDBJ databases">
        <authorList>
            <person name="Varghese N."/>
            <person name="Submissions S."/>
        </authorList>
    </citation>
    <scope>NUCLEOTIDE SEQUENCE [LARGE SCALE GENOMIC DNA]</scope>
    <source>
        <strain evidence="2">IBRC-M10078</strain>
    </source>
</reference>